<dbReference type="Pfam" id="PF12146">
    <property type="entry name" value="Hydrolase_4"/>
    <property type="match status" value="1"/>
</dbReference>
<keyword evidence="3" id="KW-0378">Hydrolase</keyword>
<protein>
    <submittedName>
        <fullName evidence="3">Alpha/beta hydrolase</fullName>
    </submittedName>
</protein>
<evidence type="ECO:0000259" key="2">
    <source>
        <dbReference type="Pfam" id="PF12146"/>
    </source>
</evidence>
<dbReference type="GO" id="GO:0016787">
    <property type="term" value="F:hydrolase activity"/>
    <property type="evidence" value="ECO:0007669"/>
    <property type="project" value="UniProtKB-KW"/>
</dbReference>
<dbReference type="InterPro" id="IPR022742">
    <property type="entry name" value="Hydrolase_4"/>
</dbReference>
<dbReference type="InterPro" id="IPR053145">
    <property type="entry name" value="AB_hydrolase_Est10"/>
</dbReference>
<evidence type="ECO:0000313" key="4">
    <source>
        <dbReference type="Proteomes" id="UP001234343"/>
    </source>
</evidence>
<dbReference type="EMBL" id="JAUCBP010000007">
    <property type="protein sequence ID" value="MDM7861148.1"/>
    <property type="molecule type" value="Genomic_DNA"/>
</dbReference>
<gene>
    <name evidence="3" type="ORF">QTP81_11115</name>
</gene>
<feature type="domain" description="Serine aminopeptidase S33" evidence="2">
    <location>
        <begin position="79"/>
        <end position="305"/>
    </location>
</feature>
<keyword evidence="4" id="KW-1185">Reference proteome</keyword>
<reference evidence="3 4" key="1">
    <citation type="submission" date="2023-06" db="EMBL/GenBank/DDBJ databases">
        <title>Alteromonas sp. ASW11-36 isolated from intertidal sand.</title>
        <authorList>
            <person name="Li Y."/>
        </authorList>
    </citation>
    <scope>NUCLEOTIDE SEQUENCE [LARGE SCALE GENOMIC DNA]</scope>
    <source>
        <strain evidence="3 4">ASW11-36</strain>
    </source>
</reference>
<dbReference type="RefSeq" id="WP_289365531.1">
    <property type="nucleotide sequence ID" value="NZ_JAUCBP010000007.1"/>
</dbReference>
<sequence length="360" mass="39987">MFNIINSILLWFFLSFLFGNSARAESDYYEVDQIISTETVSIGGSLTIPNDRKIGSLVIMLSGSGPQDRDETLDGFKIFKKLSQQLGGFGISSFRFDDRGVGESTGNFPGSTLEDHVHDVEAIISYFKAHKTYEFNKFILLGHSQGGIVAANIAAENQDIAKVILMGAPAVPLVEVVTYQLREEYEDLDIDKDIVEEEVSAHNKLMASISAGKNEEHALRQFIGATTASLRATAPEQKDEVAIQKLAKSMAEEFKIIYGLPSLTSFLYHDTAVDYSKLSVPVLALFGGKDLQVTIEQNKDRMENALLKSAATYKFVTFKDANHYFQKANTGQREEYATLEKRFVDGFAGTIAKWILTTER</sequence>
<proteinExistence type="predicted"/>
<organism evidence="3 4">
    <name type="scientific">Alteromonas arenosi</name>
    <dbReference type="NCBI Taxonomy" id="3055817"/>
    <lineage>
        <taxon>Bacteria</taxon>
        <taxon>Pseudomonadati</taxon>
        <taxon>Pseudomonadota</taxon>
        <taxon>Gammaproteobacteria</taxon>
        <taxon>Alteromonadales</taxon>
        <taxon>Alteromonadaceae</taxon>
        <taxon>Alteromonas/Salinimonas group</taxon>
        <taxon>Alteromonas</taxon>
    </lineage>
</organism>
<evidence type="ECO:0000256" key="1">
    <source>
        <dbReference type="SAM" id="SignalP"/>
    </source>
</evidence>
<evidence type="ECO:0000313" key="3">
    <source>
        <dbReference type="EMBL" id="MDM7861148.1"/>
    </source>
</evidence>
<comment type="caution">
    <text evidence="3">The sequence shown here is derived from an EMBL/GenBank/DDBJ whole genome shotgun (WGS) entry which is preliminary data.</text>
</comment>
<name>A0ABT7SY72_9ALTE</name>
<feature type="chain" id="PRO_5046941978" evidence="1">
    <location>
        <begin position="25"/>
        <end position="360"/>
    </location>
</feature>
<dbReference type="PANTHER" id="PTHR43265:SF1">
    <property type="entry name" value="ESTERASE ESTD"/>
    <property type="match status" value="1"/>
</dbReference>
<dbReference type="Gene3D" id="3.40.50.1820">
    <property type="entry name" value="alpha/beta hydrolase"/>
    <property type="match status" value="1"/>
</dbReference>
<dbReference type="SUPFAM" id="SSF53474">
    <property type="entry name" value="alpha/beta-Hydrolases"/>
    <property type="match status" value="1"/>
</dbReference>
<dbReference type="PANTHER" id="PTHR43265">
    <property type="entry name" value="ESTERASE ESTD"/>
    <property type="match status" value="1"/>
</dbReference>
<dbReference type="Proteomes" id="UP001234343">
    <property type="component" value="Unassembled WGS sequence"/>
</dbReference>
<dbReference type="InterPro" id="IPR029058">
    <property type="entry name" value="AB_hydrolase_fold"/>
</dbReference>
<feature type="signal peptide" evidence="1">
    <location>
        <begin position="1"/>
        <end position="24"/>
    </location>
</feature>
<keyword evidence="1" id="KW-0732">Signal</keyword>
<accession>A0ABT7SY72</accession>